<name>A0A5C5GAH1_9RHOB</name>
<reference evidence="2 3" key="1">
    <citation type="submission" date="2019-06" db="EMBL/GenBank/DDBJ databases">
        <title>Genome of new Rhodobacteraceae sp. SM1903.</title>
        <authorList>
            <person name="Ren X."/>
        </authorList>
    </citation>
    <scope>NUCLEOTIDE SEQUENCE [LARGE SCALE GENOMIC DNA]</scope>
    <source>
        <strain evidence="2 3">SM1903</strain>
    </source>
</reference>
<dbReference type="SUPFAM" id="SSF53098">
    <property type="entry name" value="Ribonuclease H-like"/>
    <property type="match status" value="1"/>
</dbReference>
<protein>
    <submittedName>
        <fullName evidence="2">IS630 family transposase</fullName>
    </submittedName>
</protein>
<accession>A0A5C5GAH1</accession>
<dbReference type="GO" id="GO:0003676">
    <property type="term" value="F:nucleic acid binding"/>
    <property type="evidence" value="ECO:0007669"/>
    <property type="project" value="InterPro"/>
</dbReference>
<feature type="domain" description="Tc1-like transposase DDE" evidence="1">
    <location>
        <begin position="173"/>
        <end position="318"/>
    </location>
</feature>
<evidence type="ECO:0000313" key="3">
    <source>
        <dbReference type="Proteomes" id="UP000314011"/>
    </source>
</evidence>
<dbReference type="AlphaFoldDB" id="A0A5C5GAH1"/>
<proteinExistence type="predicted"/>
<dbReference type="EMBL" id="VFFF01000001">
    <property type="protein sequence ID" value="TNY31733.1"/>
    <property type="molecule type" value="Genomic_DNA"/>
</dbReference>
<dbReference type="PANTHER" id="PTHR30347">
    <property type="entry name" value="POTASSIUM CHANNEL RELATED"/>
    <property type="match status" value="1"/>
</dbReference>
<dbReference type="Gene3D" id="3.30.420.10">
    <property type="entry name" value="Ribonuclease H-like superfamily/Ribonuclease H"/>
    <property type="match status" value="1"/>
</dbReference>
<organism evidence="2 3">
    <name type="scientific">Pelagovum pacificum</name>
    <dbReference type="NCBI Taxonomy" id="2588711"/>
    <lineage>
        <taxon>Bacteria</taxon>
        <taxon>Pseudomonadati</taxon>
        <taxon>Pseudomonadota</taxon>
        <taxon>Alphaproteobacteria</taxon>
        <taxon>Rhodobacterales</taxon>
        <taxon>Paracoccaceae</taxon>
        <taxon>Pelagovum</taxon>
    </lineage>
</organism>
<dbReference type="InterPro" id="IPR012337">
    <property type="entry name" value="RNaseH-like_sf"/>
</dbReference>
<dbReference type="InterPro" id="IPR036397">
    <property type="entry name" value="RNaseH_sf"/>
</dbReference>
<gene>
    <name evidence="2" type="ORF">FHY64_00060</name>
</gene>
<dbReference type="InterPro" id="IPR036388">
    <property type="entry name" value="WH-like_DNA-bd_sf"/>
</dbReference>
<evidence type="ECO:0000259" key="1">
    <source>
        <dbReference type="Pfam" id="PF13358"/>
    </source>
</evidence>
<dbReference type="NCBIfam" id="NF033545">
    <property type="entry name" value="transpos_IS630"/>
    <property type="match status" value="1"/>
</dbReference>
<dbReference type="Gene3D" id="1.10.10.10">
    <property type="entry name" value="Winged helix-like DNA-binding domain superfamily/Winged helix DNA-binding domain"/>
    <property type="match status" value="1"/>
</dbReference>
<keyword evidence="3" id="KW-1185">Reference proteome</keyword>
<sequence>MRGRASVAIDLSDEERSFLEAQLRRHKAERSLSDRCRIVLRCADGLTSKEVAAELGHAEHTVGKWRRRFAEHRIEGLSDEYRAGRPRTISDAQVAEIIKQTLETTPKDATHWSIRSMAAETGYSHTTIRRIWNAFGLQPHRSETFKLSTDPLFVDKVQDVVGLYMSPPNRAIVLCLDEKSQIQALDREQPVLPMAPGVAERRTHTYLRNGTTSLFAALGIATGAVVGKCYKRHRATEFLDFLKELDRNLPEGPDVHLVMDNYATHKTPKVKAWLARRPPWQVHFTPTSASWLNQIERWFAELTRKQIQRGVHRSVAELEADIMAFIDAHNDKPKPYRWVKSADEILTSVKRFCLKTMNRTSIPGD</sequence>
<evidence type="ECO:0000313" key="2">
    <source>
        <dbReference type="EMBL" id="TNY31733.1"/>
    </source>
</evidence>
<comment type="caution">
    <text evidence="2">The sequence shown here is derived from an EMBL/GenBank/DDBJ whole genome shotgun (WGS) entry which is preliminary data.</text>
</comment>
<dbReference type="RefSeq" id="WP_140192414.1">
    <property type="nucleotide sequence ID" value="NZ_CP065915.1"/>
</dbReference>
<dbReference type="Pfam" id="PF13358">
    <property type="entry name" value="DDE_3"/>
    <property type="match status" value="1"/>
</dbReference>
<dbReference type="Pfam" id="PF13565">
    <property type="entry name" value="HTH_32"/>
    <property type="match status" value="1"/>
</dbReference>
<dbReference type="SUPFAM" id="SSF46689">
    <property type="entry name" value="Homeodomain-like"/>
    <property type="match status" value="1"/>
</dbReference>
<dbReference type="InterPro" id="IPR052702">
    <property type="entry name" value="MscS-like_channel"/>
</dbReference>
<dbReference type="PANTHER" id="PTHR30347:SF1">
    <property type="entry name" value="MECHANOSENSITIVE CHANNEL MSCK"/>
    <property type="match status" value="1"/>
</dbReference>
<dbReference type="InterPro" id="IPR047655">
    <property type="entry name" value="Transpos_IS630-like"/>
</dbReference>
<dbReference type="OrthoDB" id="2375382at2"/>
<dbReference type="Proteomes" id="UP000314011">
    <property type="component" value="Unassembled WGS sequence"/>
</dbReference>
<dbReference type="InterPro" id="IPR009057">
    <property type="entry name" value="Homeodomain-like_sf"/>
</dbReference>
<dbReference type="InterPro" id="IPR038717">
    <property type="entry name" value="Tc1-like_DDE_dom"/>
</dbReference>